<keyword evidence="4" id="KW-1185">Reference proteome</keyword>
<organism evidence="3 4">
    <name type="scientific">Plasmodium inui San Antonio 1</name>
    <dbReference type="NCBI Taxonomy" id="1237626"/>
    <lineage>
        <taxon>Eukaryota</taxon>
        <taxon>Sar</taxon>
        <taxon>Alveolata</taxon>
        <taxon>Apicomplexa</taxon>
        <taxon>Aconoidasida</taxon>
        <taxon>Haemosporida</taxon>
        <taxon>Plasmodiidae</taxon>
        <taxon>Plasmodium</taxon>
        <taxon>Plasmodium (Plasmodium)</taxon>
    </lineage>
</organism>
<dbReference type="InterPro" id="IPR022089">
    <property type="entry name" value="Plasmodium-antigen_C"/>
</dbReference>
<feature type="region of interest" description="Disordered" evidence="1">
    <location>
        <begin position="51"/>
        <end position="109"/>
    </location>
</feature>
<evidence type="ECO:0000313" key="3">
    <source>
        <dbReference type="EMBL" id="EUD64336.1"/>
    </source>
</evidence>
<gene>
    <name evidence="3" type="ORF">C922_05275</name>
</gene>
<name>W7AG96_9APIC</name>
<dbReference type="AlphaFoldDB" id="W7AG96"/>
<dbReference type="OrthoDB" id="385985at2759"/>
<evidence type="ECO:0000313" key="4">
    <source>
        <dbReference type="Proteomes" id="UP000030640"/>
    </source>
</evidence>
<dbReference type="Proteomes" id="UP000030640">
    <property type="component" value="Unassembled WGS sequence"/>
</dbReference>
<evidence type="ECO:0000259" key="2">
    <source>
        <dbReference type="Pfam" id="PF12319"/>
    </source>
</evidence>
<evidence type="ECO:0000256" key="1">
    <source>
        <dbReference type="SAM" id="MobiDB-lite"/>
    </source>
</evidence>
<sequence>METLSNYEQLMPETLSSSLLPEEDAYSSLSSYGNLNPQFLTTARNRIRRSSRNAIVSNTVQQETVEKDGKESPSKSASKTESTETNAENNNQKNEANQSNQSKKLNDNNIKRINESAEKRKHRYNTGLEADKAEVQTVESAADGKRSQTSLLDKIIRTNKIGKEGMKKLIKKQTVLHTGDYNDKDSTDDLQGQKSEEWKNKQWNIWKKKNETEWKVFNTCIENEKDNWLQRVEQEWQQFLEAMQNKWIHINKRMDEEYKIIIPEESAAWDDTQWIEWIKTEGREFMEHQWKIWLSQKEADLNDWIVKQWIGWKNSQISDWLMTDWRLQEEASWSNYENHKITNMLQRKKRKKWTEWRERINREREEWEDWVRSKENIYLNSKWNKWSKWKRDKRFIFSKWVEMITNRLINERQWKEWVKS</sequence>
<proteinExistence type="predicted"/>
<dbReference type="EMBL" id="KI965510">
    <property type="protein sequence ID" value="EUD64336.1"/>
    <property type="molecule type" value="Genomic_DNA"/>
</dbReference>
<accession>W7AG96</accession>
<dbReference type="VEuPathDB" id="PlasmoDB:C922_05275"/>
<feature type="compositionally biased region" description="Basic and acidic residues" evidence="1">
    <location>
        <begin position="64"/>
        <end position="73"/>
    </location>
</feature>
<feature type="domain" description="Tryptophan/threonine-rich plasmodium antigen C-terminal" evidence="2">
    <location>
        <begin position="202"/>
        <end position="417"/>
    </location>
</feature>
<feature type="compositionally biased region" description="Low complexity" evidence="1">
    <location>
        <begin position="74"/>
        <end position="103"/>
    </location>
</feature>
<dbReference type="RefSeq" id="XP_008819069.1">
    <property type="nucleotide sequence ID" value="XM_008820847.1"/>
</dbReference>
<dbReference type="GeneID" id="20040549"/>
<reference evidence="3 4" key="1">
    <citation type="submission" date="2013-02" db="EMBL/GenBank/DDBJ databases">
        <title>The Genome Sequence of Plasmodium inui San Antonio 1.</title>
        <authorList>
            <consortium name="The Broad Institute Genome Sequencing Platform"/>
            <consortium name="The Broad Institute Genome Sequencing Center for Infectious Disease"/>
            <person name="Neafsey D."/>
            <person name="Cheeseman I."/>
            <person name="Volkman S."/>
            <person name="Adams J."/>
            <person name="Walker B."/>
            <person name="Young S.K."/>
            <person name="Zeng Q."/>
            <person name="Gargeya S."/>
            <person name="Fitzgerald M."/>
            <person name="Haas B."/>
            <person name="Abouelleil A."/>
            <person name="Alvarado L."/>
            <person name="Arachchi H.M."/>
            <person name="Berlin A.M."/>
            <person name="Chapman S.B."/>
            <person name="Dewar J."/>
            <person name="Goldberg J."/>
            <person name="Griggs A."/>
            <person name="Gujja S."/>
            <person name="Hansen M."/>
            <person name="Howarth C."/>
            <person name="Imamovic A."/>
            <person name="Larimer J."/>
            <person name="McCowan C."/>
            <person name="Murphy C."/>
            <person name="Neiman D."/>
            <person name="Pearson M."/>
            <person name="Priest M."/>
            <person name="Roberts A."/>
            <person name="Saif S."/>
            <person name="Shea T."/>
            <person name="Sisk P."/>
            <person name="Sykes S."/>
            <person name="Wortman J."/>
            <person name="Nusbaum C."/>
            <person name="Birren B."/>
        </authorList>
    </citation>
    <scope>NUCLEOTIDE SEQUENCE [LARGE SCALE GENOMIC DNA]</scope>
    <source>
        <strain evidence="3 4">San Antonio 1</strain>
    </source>
</reference>
<dbReference type="Pfam" id="PF12319">
    <property type="entry name" value="TryThrA_C"/>
    <property type="match status" value="1"/>
</dbReference>
<protein>
    <recommendedName>
        <fullName evidence="2">Tryptophan/threonine-rich plasmodium antigen C-terminal domain-containing protein</fullName>
    </recommendedName>
</protein>